<keyword evidence="2" id="KW-1185">Reference proteome</keyword>
<protein>
    <submittedName>
        <fullName evidence="1">Uncharacterized protein</fullName>
    </submittedName>
</protein>
<dbReference type="Proteomes" id="UP001387293">
    <property type="component" value="Unassembled WGS sequence"/>
</dbReference>
<dbReference type="RefSeq" id="WP_337106150.1">
    <property type="nucleotide sequence ID" value="NZ_JAPYKS010000006.1"/>
</dbReference>
<proteinExistence type="predicted"/>
<organism evidence="1 2">
    <name type="scientific">Mesorhizobium salmacidum</name>
    <dbReference type="NCBI Taxonomy" id="3015171"/>
    <lineage>
        <taxon>Bacteria</taxon>
        <taxon>Pseudomonadati</taxon>
        <taxon>Pseudomonadota</taxon>
        <taxon>Alphaproteobacteria</taxon>
        <taxon>Hyphomicrobiales</taxon>
        <taxon>Phyllobacteriaceae</taxon>
        <taxon>Mesorhizobium</taxon>
    </lineage>
</organism>
<accession>A0ABU8KTV7</accession>
<gene>
    <name evidence="1" type="ORF">O7A60_10275</name>
</gene>
<sequence length="247" mass="27133">MSTNYRFRIADSYTPETLPMERLAEYMAALAKLLGEPQGVHFDDVKAGSAVLVAKVDTPARPKVRERVYMLRNGNAPLEVIKAFNELDDLLRKDNATGELTSDDGGVVIPFPGREKPQLLTFGPFKQDGSLEGQVVRIGGTDETVPVHLRDGAIIHIGQTTPDTARQIAPHLYGPTLRLHGTGTWFRDGDGGWHLKSFKISSFEVLDDADLDKVVGALRRVKGNTWNEVPDPVRALLEERHGRGGTG</sequence>
<name>A0ABU8KTV7_9HYPH</name>
<dbReference type="EMBL" id="JAPYKS010000006">
    <property type="protein sequence ID" value="MEI9409154.1"/>
    <property type="molecule type" value="Genomic_DNA"/>
</dbReference>
<evidence type="ECO:0000313" key="1">
    <source>
        <dbReference type="EMBL" id="MEI9409154.1"/>
    </source>
</evidence>
<comment type="caution">
    <text evidence="1">The sequence shown here is derived from an EMBL/GenBank/DDBJ whole genome shotgun (WGS) entry which is preliminary data.</text>
</comment>
<evidence type="ECO:0000313" key="2">
    <source>
        <dbReference type="Proteomes" id="UP001387293"/>
    </source>
</evidence>
<reference evidence="1 2" key="1">
    <citation type="submission" date="2022-12" db="EMBL/GenBank/DDBJ databases">
        <authorList>
            <person name="Muema E."/>
        </authorList>
    </citation>
    <scope>NUCLEOTIDE SEQUENCE [LARGE SCALE GENOMIC DNA]</scope>
    <source>
        <strain evidence="2">1326</strain>
    </source>
</reference>